<keyword evidence="1 8" id="KW-1003">Cell membrane</keyword>
<comment type="caution">
    <text evidence="11">The sequence shown here is derived from an EMBL/GenBank/DDBJ whole genome shotgun (WGS) entry which is preliminary data.</text>
</comment>
<reference evidence="11 12" key="1">
    <citation type="submission" date="2018-10" db="EMBL/GenBank/DDBJ databases">
        <title>Genomic Encyclopedia of Type Strains, Phase IV (KMG-IV): sequencing the most valuable type-strain genomes for metagenomic binning, comparative biology and taxonomic classification.</title>
        <authorList>
            <person name="Goeker M."/>
        </authorList>
    </citation>
    <scope>NUCLEOTIDE SEQUENCE [LARGE SCALE GENOMIC DNA]</scope>
    <source>
        <strain evidence="11 12">DSM 22228</strain>
    </source>
</reference>
<evidence type="ECO:0000256" key="4">
    <source>
        <dbReference type="ARBA" id="ARBA00022692"/>
    </source>
</evidence>
<evidence type="ECO:0000256" key="5">
    <source>
        <dbReference type="ARBA" id="ARBA00022989"/>
    </source>
</evidence>
<dbReference type="SUPFAM" id="SSF64383">
    <property type="entry name" value="Cell-division protein ZipA, C-terminal domain"/>
    <property type="match status" value="1"/>
</dbReference>
<dbReference type="InterPro" id="IPR036765">
    <property type="entry name" value="ZipA_FtsZ-bd_C_sf"/>
</dbReference>
<organism evidence="11 12">
    <name type="scientific">Orbus hercynius</name>
    <dbReference type="NCBI Taxonomy" id="593135"/>
    <lineage>
        <taxon>Bacteria</taxon>
        <taxon>Pseudomonadati</taxon>
        <taxon>Pseudomonadota</taxon>
        <taxon>Gammaproteobacteria</taxon>
        <taxon>Orbales</taxon>
        <taxon>Orbaceae</taxon>
        <taxon>Orbus</taxon>
    </lineage>
</organism>
<gene>
    <name evidence="8" type="primary">zipA</name>
    <name evidence="11" type="ORF">DES39_0434</name>
</gene>
<evidence type="ECO:0000256" key="9">
    <source>
        <dbReference type="RuleBase" id="RU003612"/>
    </source>
</evidence>
<feature type="domain" description="ZipA C-terminal FtsZ-binding" evidence="10">
    <location>
        <begin position="156"/>
        <end position="286"/>
    </location>
</feature>
<dbReference type="AlphaFoldDB" id="A0A495RIG5"/>
<feature type="transmembrane region" description="Helical" evidence="8">
    <location>
        <begin position="6"/>
        <end position="26"/>
    </location>
</feature>
<dbReference type="Proteomes" id="UP000278542">
    <property type="component" value="Unassembled WGS sequence"/>
</dbReference>
<dbReference type="Pfam" id="PF04354">
    <property type="entry name" value="ZipA_C"/>
    <property type="match status" value="1"/>
</dbReference>
<dbReference type="InterPro" id="IPR007449">
    <property type="entry name" value="ZipA_FtsZ-bd_C"/>
</dbReference>
<comment type="function">
    <text evidence="8 9">Essential cell division protein that stabilizes the FtsZ protofilaments by cross-linking them and that serves as a cytoplasmic membrane anchor for the Z ring. Also required for the recruitment to the septal ring of downstream cell division proteins.</text>
</comment>
<dbReference type="InterPro" id="IPR011919">
    <property type="entry name" value="Cell_div_ZipA"/>
</dbReference>
<protein>
    <recommendedName>
        <fullName evidence="8 9">Cell division protein ZipA</fullName>
    </recommendedName>
</protein>
<evidence type="ECO:0000256" key="7">
    <source>
        <dbReference type="ARBA" id="ARBA00023306"/>
    </source>
</evidence>
<keyword evidence="3 8" id="KW-0132">Cell division</keyword>
<evidence type="ECO:0000256" key="1">
    <source>
        <dbReference type="ARBA" id="ARBA00022475"/>
    </source>
</evidence>
<proteinExistence type="inferred from homology"/>
<evidence type="ECO:0000256" key="3">
    <source>
        <dbReference type="ARBA" id="ARBA00022618"/>
    </source>
</evidence>
<keyword evidence="12" id="KW-1185">Reference proteome</keyword>
<dbReference type="EMBL" id="RBWY01000001">
    <property type="protein sequence ID" value="RKS87215.1"/>
    <property type="molecule type" value="Genomic_DNA"/>
</dbReference>
<evidence type="ECO:0000256" key="8">
    <source>
        <dbReference type="HAMAP-Rule" id="MF_00509"/>
    </source>
</evidence>
<keyword evidence="6 8" id="KW-0472">Membrane</keyword>
<evidence type="ECO:0000259" key="10">
    <source>
        <dbReference type="SMART" id="SM00771"/>
    </source>
</evidence>
<keyword evidence="5 8" id="KW-1133">Transmembrane helix</keyword>
<dbReference type="GO" id="GO:0000917">
    <property type="term" value="P:division septum assembly"/>
    <property type="evidence" value="ECO:0007669"/>
    <property type="project" value="TreeGrafter"/>
</dbReference>
<comment type="similarity">
    <text evidence="8 9">Belongs to the ZipA family.</text>
</comment>
<comment type="subcellular location">
    <subcellularLocation>
        <location evidence="8">Cell inner membrane</location>
        <topology evidence="8">Single-pass type I membrane protein</topology>
    </subcellularLocation>
    <text evidence="8">Localizes to the Z ring in an FtsZ-dependent manner.</text>
</comment>
<accession>A0A495RIG5</accession>
<dbReference type="GO" id="GO:0043093">
    <property type="term" value="P:FtsZ-dependent cytokinesis"/>
    <property type="evidence" value="ECO:0007669"/>
    <property type="project" value="UniProtKB-UniRule"/>
</dbReference>
<dbReference type="GO" id="GO:0005886">
    <property type="term" value="C:plasma membrane"/>
    <property type="evidence" value="ECO:0007669"/>
    <property type="project" value="UniProtKB-SubCell"/>
</dbReference>
<dbReference type="FunFam" id="3.30.1400.10:FF:000001">
    <property type="entry name" value="Cell division protein ZipA"/>
    <property type="match status" value="1"/>
</dbReference>
<dbReference type="SMART" id="SM00771">
    <property type="entry name" value="ZipA_C"/>
    <property type="match status" value="1"/>
</dbReference>
<dbReference type="PANTHER" id="PTHR38685:SF1">
    <property type="entry name" value="CELL DIVISION PROTEIN ZIPA"/>
    <property type="match status" value="1"/>
</dbReference>
<name>A0A495RIG5_9GAMM</name>
<dbReference type="HAMAP" id="MF_00509">
    <property type="entry name" value="ZipA"/>
    <property type="match status" value="1"/>
</dbReference>
<evidence type="ECO:0000313" key="12">
    <source>
        <dbReference type="Proteomes" id="UP000278542"/>
    </source>
</evidence>
<evidence type="ECO:0000256" key="6">
    <source>
        <dbReference type="ARBA" id="ARBA00023136"/>
    </source>
</evidence>
<dbReference type="Gene3D" id="3.30.1400.10">
    <property type="entry name" value="ZipA, C-terminal FtsZ-binding domain"/>
    <property type="match status" value="1"/>
</dbReference>
<keyword evidence="7 8" id="KW-0131">Cell cycle</keyword>
<evidence type="ECO:0000313" key="11">
    <source>
        <dbReference type="EMBL" id="RKS87215.1"/>
    </source>
</evidence>
<dbReference type="PANTHER" id="PTHR38685">
    <property type="entry name" value="CELL DIVISION PROTEIN ZIPA"/>
    <property type="match status" value="1"/>
</dbReference>
<evidence type="ECO:0000256" key="2">
    <source>
        <dbReference type="ARBA" id="ARBA00022519"/>
    </source>
</evidence>
<sequence>MDNLRIVLIIIASLVIIALLIHGFWINKKERSSLFDASKARKVGKGSEARQNDQQHDSFLDSVSEAQVISGKNTSANVHHTTMKAVADENIEIKPIQRDFFIEEEPIYTANDKQQGAELIKTKPLADNNPVAKIDEHTLAANTNTVEENTALSSPKNDVIILHVIGLNDEKIKGDLLLSSIIQAGFQFGEMQIFHRHLDPAGNGPVLFSLANMVKPGTLDPETMHEFVTQGISLFMMIPSYGNSAQNFKLMLQSAQRIADDVNGVVLDDEHHMLTPQKIDSYKTRIKNVTTE</sequence>
<keyword evidence="4 8" id="KW-0812">Transmembrane</keyword>
<dbReference type="NCBIfam" id="TIGR02205">
    <property type="entry name" value="septum_zipA"/>
    <property type="match status" value="1"/>
</dbReference>
<dbReference type="GO" id="GO:0032153">
    <property type="term" value="C:cell division site"/>
    <property type="evidence" value="ECO:0007669"/>
    <property type="project" value="UniProtKB-UniRule"/>
</dbReference>
<comment type="subunit">
    <text evidence="8">Interacts with FtsZ via their C-terminal domains.</text>
</comment>
<keyword evidence="2 8" id="KW-0997">Cell inner membrane</keyword>